<organism evidence="3 4">
    <name type="scientific">Tetracentron sinense</name>
    <name type="common">Spur-leaf</name>
    <dbReference type="NCBI Taxonomy" id="13715"/>
    <lineage>
        <taxon>Eukaryota</taxon>
        <taxon>Viridiplantae</taxon>
        <taxon>Streptophyta</taxon>
        <taxon>Embryophyta</taxon>
        <taxon>Tracheophyta</taxon>
        <taxon>Spermatophyta</taxon>
        <taxon>Magnoliopsida</taxon>
        <taxon>Trochodendrales</taxon>
        <taxon>Trochodendraceae</taxon>
        <taxon>Tetracentron</taxon>
    </lineage>
</organism>
<dbReference type="EMBL" id="JABCRI010000008">
    <property type="protein sequence ID" value="KAF8402072.1"/>
    <property type="molecule type" value="Genomic_DNA"/>
</dbReference>
<evidence type="ECO:0000313" key="4">
    <source>
        <dbReference type="Proteomes" id="UP000655225"/>
    </source>
</evidence>
<evidence type="ECO:0000256" key="1">
    <source>
        <dbReference type="SAM" id="Phobius"/>
    </source>
</evidence>
<dbReference type="Gene3D" id="3.80.10.10">
    <property type="entry name" value="Ribonuclease Inhibitor"/>
    <property type="match status" value="1"/>
</dbReference>
<accession>A0A834Z973</accession>
<sequence>MSSCIYLHHFCFTFFLSCLHNCAYLSFSWQYKSIHAMEKNVDRISDLPDSLLLSIISSLPTTYAVSTSILSRRWKDIWVYTPYLDFDENHFITTHRLPLESTVRSRFVDFVHCALLHYKGDKLSTFRLWISYRSEHYVYIDQWIGFLIKRRVQELDLDLWGGGIDKNSHNGLWPYELPNYFFTYGLLSVLKLNFCTFKPPFFKIFALLKTLSLTRVELSSELFLKVMTSCLVLEILHLERCYDLKHLKISDSNLRLERLTINQCRPLSEGIDICTPKLRSFKYFGHVVSFHIEKMPCLHDVVLDFGLRQFNDTKFGKLLTDLDHVKDLTICSHIIQGFMRTEFLDMSNFNHSYWGSQHRAFDCMLHNLKSVDITGITGWKNEIELLEYIIKNAMVLEKLIINLPKDITSHEANSIISRLQKVIDCAKGLYKCRNINLQIF</sequence>
<protein>
    <recommendedName>
        <fullName evidence="2">F-box domain-containing protein</fullName>
    </recommendedName>
</protein>
<proteinExistence type="predicted"/>
<dbReference type="InterPro" id="IPR001810">
    <property type="entry name" value="F-box_dom"/>
</dbReference>
<name>A0A834Z973_TETSI</name>
<dbReference type="SUPFAM" id="SSF52047">
    <property type="entry name" value="RNI-like"/>
    <property type="match status" value="1"/>
</dbReference>
<dbReference type="OrthoDB" id="673865at2759"/>
<dbReference type="PANTHER" id="PTHR34145">
    <property type="entry name" value="OS02G0105600 PROTEIN"/>
    <property type="match status" value="1"/>
</dbReference>
<dbReference type="OMA" id="FNENFFV"/>
<dbReference type="InterPro" id="IPR055357">
    <property type="entry name" value="LRR_At1g61320_AtMIF1"/>
</dbReference>
<keyword evidence="1" id="KW-1133">Transmembrane helix</keyword>
<dbReference type="InterPro" id="IPR036047">
    <property type="entry name" value="F-box-like_dom_sf"/>
</dbReference>
<dbReference type="Proteomes" id="UP000655225">
    <property type="component" value="Unassembled WGS sequence"/>
</dbReference>
<feature type="transmembrane region" description="Helical" evidence="1">
    <location>
        <begin position="6"/>
        <end position="27"/>
    </location>
</feature>
<dbReference type="InterPro" id="IPR032675">
    <property type="entry name" value="LRR_dom_sf"/>
</dbReference>
<dbReference type="InterPro" id="IPR006566">
    <property type="entry name" value="FBD"/>
</dbReference>
<dbReference type="AlphaFoldDB" id="A0A834Z973"/>
<keyword evidence="1" id="KW-0812">Transmembrane</keyword>
<feature type="domain" description="F-box" evidence="2">
    <location>
        <begin position="41"/>
        <end position="77"/>
    </location>
</feature>
<keyword evidence="4" id="KW-1185">Reference proteome</keyword>
<dbReference type="Pfam" id="PF00646">
    <property type="entry name" value="F-box"/>
    <property type="match status" value="1"/>
</dbReference>
<dbReference type="PANTHER" id="PTHR34145:SF28">
    <property type="entry name" value="F-BOX DOMAIN-CONTAINING PROTEIN"/>
    <property type="match status" value="1"/>
</dbReference>
<evidence type="ECO:0000259" key="2">
    <source>
        <dbReference type="PROSITE" id="PS50181"/>
    </source>
</evidence>
<dbReference type="SUPFAM" id="SSF81383">
    <property type="entry name" value="F-box domain"/>
    <property type="match status" value="1"/>
</dbReference>
<dbReference type="InterPro" id="IPR053772">
    <property type="entry name" value="At1g61320/At1g61330-like"/>
</dbReference>
<keyword evidence="1" id="KW-0472">Membrane</keyword>
<dbReference type="Pfam" id="PF08387">
    <property type="entry name" value="FBD"/>
    <property type="match status" value="1"/>
</dbReference>
<dbReference type="PROSITE" id="PS50181">
    <property type="entry name" value="FBOX"/>
    <property type="match status" value="1"/>
</dbReference>
<reference evidence="3 4" key="1">
    <citation type="submission" date="2020-04" db="EMBL/GenBank/DDBJ databases">
        <title>Plant Genome Project.</title>
        <authorList>
            <person name="Zhang R.-G."/>
        </authorList>
    </citation>
    <scope>NUCLEOTIDE SEQUENCE [LARGE SCALE GENOMIC DNA]</scope>
    <source>
        <strain evidence="3">YNK0</strain>
        <tissue evidence="3">Leaf</tissue>
    </source>
</reference>
<dbReference type="Pfam" id="PF23622">
    <property type="entry name" value="LRR_At1g61320_AtMIF1"/>
    <property type="match status" value="1"/>
</dbReference>
<evidence type="ECO:0000313" key="3">
    <source>
        <dbReference type="EMBL" id="KAF8402072.1"/>
    </source>
</evidence>
<dbReference type="SMART" id="SM00579">
    <property type="entry name" value="FBD"/>
    <property type="match status" value="1"/>
</dbReference>
<comment type="caution">
    <text evidence="3">The sequence shown here is derived from an EMBL/GenBank/DDBJ whole genome shotgun (WGS) entry which is preliminary data.</text>
</comment>
<gene>
    <name evidence="3" type="ORF">HHK36_013024</name>
</gene>